<dbReference type="Gene3D" id="3.30.390.50">
    <property type="entry name" value="CO dehydrogenase flavoprotein, C-terminal domain"/>
    <property type="match status" value="1"/>
</dbReference>
<evidence type="ECO:0000256" key="6">
    <source>
        <dbReference type="ARBA" id="ARBA00022840"/>
    </source>
</evidence>
<feature type="non-terminal residue" evidence="9">
    <location>
        <position position="80"/>
    </location>
</feature>
<proteinExistence type="predicted"/>
<dbReference type="UniPathway" id="UPA00537">
    <property type="reaction ID" value="UER00594"/>
</dbReference>
<organism evidence="9">
    <name type="scientific">human gut metagenome</name>
    <dbReference type="NCBI Taxonomy" id="408170"/>
    <lineage>
        <taxon>unclassified sequences</taxon>
        <taxon>metagenomes</taxon>
        <taxon>organismal metagenomes</taxon>
    </lineage>
</organism>
<protein>
    <recommendedName>
        <fullName evidence="3">lipoate--protein ligase</fullName>
        <ecNumber evidence="3">6.3.1.20</ecNumber>
    </recommendedName>
</protein>
<dbReference type="GO" id="GO:0009249">
    <property type="term" value="P:protein lipoylation"/>
    <property type="evidence" value="ECO:0007669"/>
    <property type="project" value="UniProtKB-ARBA"/>
</dbReference>
<accession>W1XVV1</accession>
<comment type="caution">
    <text evidence="9">The sequence shown here is derived from an EMBL/GenBank/DDBJ whole genome shotgun (WGS) entry which is preliminary data.</text>
</comment>
<dbReference type="Pfam" id="PF10437">
    <property type="entry name" value="Lip_prot_lig_C"/>
    <property type="match status" value="1"/>
</dbReference>
<comment type="pathway">
    <text evidence="2">Protein modification; protein lipoylation via exogenous pathway; protein N(6)-(lipoyl)lysine from lipoate: step 1/2.</text>
</comment>
<comment type="pathway">
    <text evidence="1">Protein modification; protein lipoylation via exogenous pathway; protein N(6)-(lipoyl)lysine from lipoate: step 2/2.</text>
</comment>
<keyword evidence="6" id="KW-0067">ATP-binding</keyword>
<evidence type="ECO:0000256" key="2">
    <source>
        <dbReference type="ARBA" id="ARBA00005124"/>
    </source>
</evidence>
<comment type="catalytic activity">
    <reaction evidence="7">
        <text>L-lysyl-[lipoyl-carrier protein] + (R)-lipoate + ATP = N(6)-[(R)-lipoyl]-L-lysyl-[lipoyl-carrier protein] + AMP + diphosphate + H(+)</text>
        <dbReference type="Rhea" id="RHEA:49288"/>
        <dbReference type="Rhea" id="RHEA-COMP:10500"/>
        <dbReference type="Rhea" id="RHEA-COMP:10502"/>
        <dbReference type="ChEBI" id="CHEBI:15378"/>
        <dbReference type="ChEBI" id="CHEBI:29969"/>
        <dbReference type="ChEBI" id="CHEBI:30616"/>
        <dbReference type="ChEBI" id="CHEBI:33019"/>
        <dbReference type="ChEBI" id="CHEBI:83088"/>
        <dbReference type="ChEBI" id="CHEBI:83099"/>
        <dbReference type="ChEBI" id="CHEBI:456215"/>
        <dbReference type="EC" id="6.3.1.20"/>
    </reaction>
</comment>
<evidence type="ECO:0000256" key="4">
    <source>
        <dbReference type="ARBA" id="ARBA00022598"/>
    </source>
</evidence>
<keyword evidence="5" id="KW-0547">Nucleotide-binding</keyword>
<evidence type="ECO:0000256" key="5">
    <source>
        <dbReference type="ARBA" id="ARBA00022741"/>
    </source>
</evidence>
<name>W1XVV1_9ZZZZ</name>
<sequence>PEYNVRRGTKFPSGKVEIFANVIESKIQDIKIYGDFFGIEDVAAVEDVLRGVKYEREDVLKALQTINLGRYFAGITAEEI</sequence>
<dbReference type="SUPFAM" id="SSF82649">
    <property type="entry name" value="SufE/NifU"/>
    <property type="match status" value="1"/>
</dbReference>
<dbReference type="GO" id="GO:0005524">
    <property type="term" value="F:ATP binding"/>
    <property type="evidence" value="ECO:0007669"/>
    <property type="project" value="UniProtKB-KW"/>
</dbReference>
<evidence type="ECO:0000256" key="3">
    <source>
        <dbReference type="ARBA" id="ARBA00012367"/>
    </source>
</evidence>
<dbReference type="GO" id="GO:0016979">
    <property type="term" value="F:lipoate-protein ligase activity"/>
    <property type="evidence" value="ECO:0007669"/>
    <property type="project" value="UniProtKB-EC"/>
</dbReference>
<dbReference type="InterPro" id="IPR019491">
    <property type="entry name" value="Lipoate_protein_ligase_C"/>
</dbReference>
<evidence type="ECO:0000313" key="9">
    <source>
        <dbReference type="EMBL" id="ETJ34327.1"/>
    </source>
</evidence>
<evidence type="ECO:0000256" key="1">
    <source>
        <dbReference type="ARBA" id="ARBA00005085"/>
    </source>
</evidence>
<dbReference type="AlphaFoldDB" id="W1XVV1"/>
<evidence type="ECO:0000256" key="7">
    <source>
        <dbReference type="ARBA" id="ARBA00048037"/>
    </source>
</evidence>
<dbReference type="EMBL" id="AZMM01011246">
    <property type="protein sequence ID" value="ETJ34327.1"/>
    <property type="molecule type" value="Genomic_DNA"/>
</dbReference>
<keyword evidence="4" id="KW-0436">Ligase</keyword>
<evidence type="ECO:0000259" key="8">
    <source>
        <dbReference type="Pfam" id="PF10437"/>
    </source>
</evidence>
<feature type="domain" description="Lipoate protein ligase C-terminal" evidence="8">
    <location>
        <begin position="1"/>
        <end position="80"/>
    </location>
</feature>
<gene>
    <name evidence="9" type="ORF">Q604_UNBC11246G0001</name>
</gene>
<dbReference type="EC" id="6.3.1.20" evidence="3"/>
<reference evidence="9" key="1">
    <citation type="submission" date="2013-12" db="EMBL/GenBank/DDBJ databases">
        <title>A Varibaculum cambriense genome reconstructed from a premature infant gut community with otherwise low bacterial novelty that shifts toward anaerobic metabolism during the third week of life.</title>
        <authorList>
            <person name="Brown C.T."/>
            <person name="Sharon I."/>
            <person name="Thomas B.C."/>
            <person name="Castelle C.J."/>
            <person name="Morowitz M.J."/>
            <person name="Banfield J.F."/>
        </authorList>
    </citation>
    <scope>NUCLEOTIDE SEQUENCE</scope>
</reference>
<feature type="non-terminal residue" evidence="9">
    <location>
        <position position="1"/>
    </location>
</feature>